<keyword evidence="2" id="KW-0805">Transcription regulation</keyword>
<dbReference type="Gene3D" id="3.40.190.290">
    <property type="match status" value="1"/>
</dbReference>
<dbReference type="Pfam" id="PF00126">
    <property type="entry name" value="HTH_1"/>
    <property type="match status" value="1"/>
</dbReference>
<feature type="domain" description="HTH lysR-type" evidence="5">
    <location>
        <begin position="1"/>
        <end position="58"/>
    </location>
</feature>
<sequence>MELRQLQYFVKVARKQHVTQAAEELHVVQSAVSRQIRLLEEELGVTLFVQKGRNVQLTSVGRLFLTRVEGVLTELDKAVDEIHEFLDPDAGEIRIGFPHSIVLTLLPSVIAAFRKDYPSAKFILKQGTYNSLLRDVAKGEIDLAFVSPFPETNEHVTGEYLMTDELYAIVPPGHKLAHCKEIRLAELKDETFVMFTESYSLRTIVMDACLKAGFTPQIEFEADETDAIRGLVAAGMGVSLLPELALIDSNTLQPVKMKVVEPEVSRTIGLIRRRGEKLPLIAEVFVRFLMTYFKDRTIKREL</sequence>
<dbReference type="InterPro" id="IPR050950">
    <property type="entry name" value="HTH-type_LysR_regulators"/>
</dbReference>
<dbReference type="GO" id="GO:0003700">
    <property type="term" value="F:DNA-binding transcription factor activity"/>
    <property type="evidence" value="ECO:0007669"/>
    <property type="project" value="InterPro"/>
</dbReference>
<dbReference type="PANTHER" id="PTHR30419:SF28">
    <property type="entry name" value="HTH-TYPE TRANSCRIPTIONAL REGULATOR BSDA"/>
    <property type="match status" value="1"/>
</dbReference>
<dbReference type="InterPro" id="IPR036390">
    <property type="entry name" value="WH_DNA-bd_sf"/>
</dbReference>
<dbReference type="GO" id="GO:0003677">
    <property type="term" value="F:DNA binding"/>
    <property type="evidence" value="ECO:0007669"/>
    <property type="project" value="UniProtKB-KW"/>
</dbReference>
<dbReference type="PRINTS" id="PR00039">
    <property type="entry name" value="HTHLYSR"/>
</dbReference>
<dbReference type="AlphaFoldDB" id="A0A4V2WN67"/>
<name>A0A4V2WN67_9BACL</name>
<dbReference type="OrthoDB" id="9803735at2"/>
<evidence type="ECO:0000256" key="2">
    <source>
        <dbReference type="ARBA" id="ARBA00023015"/>
    </source>
</evidence>
<dbReference type="CDD" id="cd08434">
    <property type="entry name" value="PBP2_GltC_like"/>
    <property type="match status" value="1"/>
</dbReference>
<dbReference type="RefSeq" id="WP_132419843.1">
    <property type="nucleotide sequence ID" value="NZ_SKFG01000027.1"/>
</dbReference>
<comment type="caution">
    <text evidence="6">The sequence shown here is derived from an EMBL/GenBank/DDBJ whole genome shotgun (WGS) entry which is preliminary data.</text>
</comment>
<accession>A0A4V2WN67</accession>
<evidence type="ECO:0000256" key="3">
    <source>
        <dbReference type="ARBA" id="ARBA00023125"/>
    </source>
</evidence>
<keyword evidence="4" id="KW-0804">Transcription</keyword>
<evidence type="ECO:0000313" key="6">
    <source>
        <dbReference type="EMBL" id="TCZ74272.1"/>
    </source>
</evidence>
<dbReference type="PANTHER" id="PTHR30419">
    <property type="entry name" value="HTH-TYPE TRANSCRIPTIONAL REGULATOR YBHD"/>
    <property type="match status" value="1"/>
</dbReference>
<dbReference type="InterPro" id="IPR005119">
    <property type="entry name" value="LysR_subst-bd"/>
</dbReference>
<organism evidence="6 7">
    <name type="scientific">Paenibacillus albiflavus</name>
    <dbReference type="NCBI Taxonomy" id="2545760"/>
    <lineage>
        <taxon>Bacteria</taxon>
        <taxon>Bacillati</taxon>
        <taxon>Bacillota</taxon>
        <taxon>Bacilli</taxon>
        <taxon>Bacillales</taxon>
        <taxon>Paenibacillaceae</taxon>
        <taxon>Paenibacillus</taxon>
    </lineage>
</organism>
<gene>
    <name evidence="6" type="ORF">E0485_20045</name>
</gene>
<dbReference type="Gene3D" id="1.10.10.10">
    <property type="entry name" value="Winged helix-like DNA-binding domain superfamily/Winged helix DNA-binding domain"/>
    <property type="match status" value="1"/>
</dbReference>
<protein>
    <submittedName>
        <fullName evidence="6">LysR family transcriptional regulator</fullName>
    </submittedName>
</protein>
<dbReference type="SUPFAM" id="SSF53850">
    <property type="entry name" value="Periplasmic binding protein-like II"/>
    <property type="match status" value="1"/>
</dbReference>
<reference evidence="6 7" key="1">
    <citation type="submission" date="2019-03" db="EMBL/GenBank/DDBJ databases">
        <authorList>
            <person name="Kim M.K.M."/>
        </authorList>
    </citation>
    <scope>NUCLEOTIDE SEQUENCE [LARGE SCALE GENOMIC DNA]</scope>
    <source>
        <strain evidence="6 7">18JY21-1</strain>
    </source>
</reference>
<dbReference type="SUPFAM" id="SSF46785">
    <property type="entry name" value="Winged helix' DNA-binding domain"/>
    <property type="match status" value="1"/>
</dbReference>
<evidence type="ECO:0000256" key="4">
    <source>
        <dbReference type="ARBA" id="ARBA00023163"/>
    </source>
</evidence>
<evidence type="ECO:0000256" key="1">
    <source>
        <dbReference type="ARBA" id="ARBA00009437"/>
    </source>
</evidence>
<dbReference type="FunFam" id="1.10.10.10:FF:000001">
    <property type="entry name" value="LysR family transcriptional regulator"/>
    <property type="match status" value="1"/>
</dbReference>
<keyword evidence="3" id="KW-0238">DNA-binding</keyword>
<comment type="similarity">
    <text evidence="1">Belongs to the LysR transcriptional regulatory family.</text>
</comment>
<dbReference type="PROSITE" id="PS50931">
    <property type="entry name" value="HTH_LYSR"/>
    <property type="match status" value="1"/>
</dbReference>
<keyword evidence="7" id="KW-1185">Reference proteome</keyword>
<dbReference type="InterPro" id="IPR036388">
    <property type="entry name" value="WH-like_DNA-bd_sf"/>
</dbReference>
<evidence type="ECO:0000313" key="7">
    <source>
        <dbReference type="Proteomes" id="UP000295418"/>
    </source>
</evidence>
<dbReference type="Proteomes" id="UP000295418">
    <property type="component" value="Unassembled WGS sequence"/>
</dbReference>
<dbReference type="Pfam" id="PF03466">
    <property type="entry name" value="LysR_substrate"/>
    <property type="match status" value="1"/>
</dbReference>
<dbReference type="InterPro" id="IPR000847">
    <property type="entry name" value="LysR_HTH_N"/>
</dbReference>
<proteinExistence type="inferred from homology"/>
<dbReference type="GO" id="GO:0005829">
    <property type="term" value="C:cytosol"/>
    <property type="evidence" value="ECO:0007669"/>
    <property type="project" value="TreeGrafter"/>
</dbReference>
<dbReference type="EMBL" id="SKFG01000027">
    <property type="protein sequence ID" value="TCZ74272.1"/>
    <property type="molecule type" value="Genomic_DNA"/>
</dbReference>
<evidence type="ECO:0000259" key="5">
    <source>
        <dbReference type="PROSITE" id="PS50931"/>
    </source>
</evidence>